<keyword evidence="3" id="KW-0472">Membrane</keyword>
<evidence type="ECO:0000313" key="4">
    <source>
        <dbReference type="EMBL" id="GEO97333.1"/>
    </source>
</evidence>
<evidence type="ECO:0000256" key="2">
    <source>
        <dbReference type="SAM" id="MobiDB-lite"/>
    </source>
</evidence>
<dbReference type="Proteomes" id="UP000321103">
    <property type="component" value="Unassembled WGS sequence"/>
</dbReference>
<proteinExistence type="predicted"/>
<keyword evidence="5" id="KW-1185">Reference proteome</keyword>
<feature type="transmembrane region" description="Helical" evidence="3">
    <location>
        <begin position="205"/>
        <end position="227"/>
    </location>
</feature>
<protein>
    <submittedName>
        <fullName evidence="4">Uncharacterized protein</fullName>
    </submittedName>
</protein>
<name>A0A512II02_9MICC</name>
<keyword evidence="3" id="KW-1133">Transmembrane helix</keyword>
<evidence type="ECO:0000313" key="5">
    <source>
        <dbReference type="Proteomes" id="UP000321103"/>
    </source>
</evidence>
<evidence type="ECO:0000256" key="3">
    <source>
        <dbReference type="SAM" id="Phobius"/>
    </source>
</evidence>
<sequence>MTDTPDERDAGNTPGEAEATPPKIRRKYPATGMKMSRVREIQKLIKDGREHEVPPKELHEAQEGARQLRESMNQLGERLAPDLSHLQDAARRITDRNLNLSQGNASSWLEPEKIELLAHQRPPAIEPPDLDGIAESMAEAQAEKNAQVKRAQDTADETNNLLIELTALMASVETSNRNTERVTVEIKAHREQAAAQQAKQDRINVLLAVTAVLVAAASLVVSIVTGAS</sequence>
<evidence type="ECO:0000256" key="1">
    <source>
        <dbReference type="SAM" id="Coils"/>
    </source>
</evidence>
<keyword evidence="1" id="KW-0175">Coiled coil</keyword>
<keyword evidence="3" id="KW-0812">Transmembrane</keyword>
<dbReference type="EMBL" id="BJZS01000119">
    <property type="protein sequence ID" value="GEO97333.1"/>
    <property type="molecule type" value="Genomic_DNA"/>
</dbReference>
<dbReference type="RefSeq" id="WP_147017892.1">
    <property type="nucleotide sequence ID" value="NZ_BJZS01000119.1"/>
</dbReference>
<gene>
    <name evidence="4" type="ORF">KTU01_34560</name>
</gene>
<reference evidence="4 5" key="1">
    <citation type="submission" date="2019-07" db="EMBL/GenBank/DDBJ databases">
        <title>Whole genome shotgun sequence of Kocuria turfanensis NBRC 107627.</title>
        <authorList>
            <person name="Hosoyama A."/>
            <person name="Uohara A."/>
            <person name="Ohji S."/>
            <person name="Ichikawa N."/>
        </authorList>
    </citation>
    <scope>NUCLEOTIDE SEQUENCE [LARGE SCALE GENOMIC DNA]</scope>
    <source>
        <strain evidence="4 5">NBRC 107627</strain>
    </source>
</reference>
<comment type="caution">
    <text evidence="4">The sequence shown here is derived from an EMBL/GenBank/DDBJ whole genome shotgun (WGS) entry which is preliminary data.</text>
</comment>
<accession>A0A512II02</accession>
<feature type="region of interest" description="Disordered" evidence="2">
    <location>
        <begin position="1"/>
        <end position="34"/>
    </location>
</feature>
<dbReference type="AlphaFoldDB" id="A0A512II02"/>
<feature type="coiled-coil region" evidence="1">
    <location>
        <begin position="137"/>
        <end position="168"/>
    </location>
</feature>
<feature type="compositionally biased region" description="Basic and acidic residues" evidence="2">
    <location>
        <begin position="1"/>
        <end position="10"/>
    </location>
</feature>
<organism evidence="4 5">
    <name type="scientific">Kocuria turfanensis</name>
    <dbReference type="NCBI Taxonomy" id="388357"/>
    <lineage>
        <taxon>Bacteria</taxon>
        <taxon>Bacillati</taxon>
        <taxon>Actinomycetota</taxon>
        <taxon>Actinomycetes</taxon>
        <taxon>Micrococcales</taxon>
        <taxon>Micrococcaceae</taxon>
        <taxon>Kocuria</taxon>
    </lineage>
</organism>